<dbReference type="Proteomes" id="UP000014760">
    <property type="component" value="Unassembled WGS sequence"/>
</dbReference>
<organism evidence="1">
    <name type="scientific">Capitella teleta</name>
    <name type="common">Polychaete worm</name>
    <dbReference type="NCBI Taxonomy" id="283909"/>
    <lineage>
        <taxon>Eukaryota</taxon>
        <taxon>Metazoa</taxon>
        <taxon>Spiralia</taxon>
        <taxon>Lophotrochozoa</taxon>
        <taxon>Annelida</taxon>
        <taxon>Polychaeta</taxon>
        <taxon>Sedentaria</taxon>
        <taxon>Scolecida</taxon>
        <taxon>Capitellidae</taxon>
        <taxon>Capitella</taxon>
    </lineage>
</organism>
<reference evidence="3" key="1">
    <citation type="submission" date="2012-12" db="EMBL/GenBank/DDBJ databases">
        <authorList>
            <person name="Hellsten U."/>
            <person name="Grimwood J."/>
            <person name="Chapman J.A."/>
            <person name="Shapiro H."/>
            <person name="Aerts A."/>
            <person name="Otillar R.P."/>
            <person name="Terry A.Y."/>
            <person name="Boore J.L."/>
            <person name="Simakov O."/>
            <person name="Marletaz F."/>
            <person name="Cho S.-J."/>
            <person name="Edsinger-Gonzales E."/>
            <person name="Havlak P."/>
            <person name="Kuo D.-H."/>
            <person name="Larsson T."/>
            <person name="Lv J."/>
            <person name="Arendt D."/>
            <person name="Savage R."/>
            <person name="Osoegawa K."/>
            <person name="de Jong P."/>
            <person name="Lindberg D.R."/>
            <person name="Seaver E.C."/>
            <person name="Weisblat D.A."/>
            <person name="Putnam N.H."/>
            <person name="Grigoriev I.V."/>
            <person name="Rokhsar D.S."/>
        </authorList>
    </citation>
    <scope>NUCLEOTIDE SEQUENCE</scope>
    <source>
        <strain evidence="3">I ESC-2004</strain>
    </source>
</reference>
<reference evidence="1 3" key="2">
    <citation type="journal article" date="2013" name="Nature">
        <title>Insights into bilaterian evolution from three spiralian genomes.</title>
        <authorList>
            <person name="Simakov O."/>
            <person name="Marletaz F."/>
            <person name="Cho S.J."/>
            <person name="Edsinger-Gonzales E."/>
            <person name="Havlak P."/>
            <person name="Hellsten U."/>
            <person name="Kuo D.H."/>
            <person name="Larsson T."/>
            <person name="Lv J."/>
            <person name="Arendt D."/>
            <person name="Savage R."/>
            <person name="Osoegawa K."/>
            <person name="de Jong P."/>
            <person name="Grimwood J."/>
            <person name="Chapman J.A."/>
            <person name="Shapiro H."/>
            <person name="Aerts A."/>
            <person name="Otillar R.P."/>
            <person name="Terry A.Y."/>
            <person name="Boore J.L."/>
            <person name="Grigoriev I.V."/>
            <person name="Lindberg D.R."/>
            <person name="Seaver E.C."/>
            <person name="Weisblat D.A."/>
            <person name="Putnam N.H."/>
            <person name="Rokhsar D.S."/>
        </authorList>
    </citation>
    <scope>NUCLEOTIDE SEQUENCE</scope>
    <source>
        <strain evidence="1 3">I ESC-2004</strain>
    </source>
</reference>
<dbReference type="HOGENOM" id="CLU_1742317_0_0_1"/>
<proteinExistence type="predicted"/>
<dbReference type="AlphaFoldDB" id="R7TK58"/>
<evidence type="ECO:0000313" key="3">
    <source>
        <dbReference type="Proteomes" id="UP000014760"/>
    </source>
</evidence>
<sequence>MRCRHSECPSRPQNPTPTDCPTGYINLSVRSPCGHRSQVVVIEGACGVDEIVNNRWIRVEKFLGVFFLMAQIEVVSQCVWHRDRRVILALEIYHNTYFDCDCLHSHKKLCGTLTYINHIILINREAYLPFDPVGAADQDMPSIEIRVNQS</sequence>
<evidence type="ECO:0000313" key="2">
    <source>
        <dbReference type="EnsemblMetazoa" id="CapteP216442"/>
    </source>
</evidence>
<name>R7TK58_CAPTE</name>
<protein>
    <submittedName>
        <fullName evidence="1 2">Uncharacterized protein</fullName>
    </submittedName>
</protein>
<reference evidence="2" key="3">
    <citation type="submission" date="2015-06" db="UniProtKB">
        <authorList>
            <consortium name="EnsemblMetazoa"/>
        </authorList>
    </citation>
    <scope>IDENTIFICATION</scope>
</reference>
<gene>
    <name evidence="1" type="ORF">CAPTEDRAFT_216442</name>
</gene>
<dbReference type="EMBL" id="AMQN01000353">
    <property type="status" value="NOT_ANNOTATED_CDS"/>
    <property type="molecule type" value="Genomic_DNA"/>
</dbReference>
<dbReference type="EnsemblMetazoa" id="CapteT216442">
    <property type="protein sequence ID" value="CapteP216442"/>
    <property type="gene ID" value="CapteG216442"/>
</dbReference>
<accession>R7TK58</accession>
<evidence type="ECO:0000313" key="1">
    <source>
        <dbReference type="EMBL" id="ELT91916.1"/>
    </source>
</evidence>
<keyword evidence="3" id="KW-1185">Reference proteome</keyword>
<dbReference type="EMBL" id="KB310317">
    <property type="protein sequence ID" value="ELT91916.1"/>
    <property type="molecule type" value="Genomic_DNA"/>
</dbReference>